<evidence type="ECO:0000259" key="1">
    <source>
        <dbReference type="PROSITE" id="PS50011"/>
    </source>
</evidence>
<feature type="domain" description="Protein kinase" evidence="1">
    <location>
        <begin position="1"/>
        <end position="130"/>
    </location>
</feature>
<dbReference type="PROSITE" id="PS00108">
    <property type="entry name" value="PROTEIN_KINASE_ST"/>
    <property type="match status" value="1"/>
</dbReference>
<evidence type="ECO:0000313" key="3">
    <source>
        <dbReference type="Proteomes" id="UP000663831"/>
    </source>
</evidence>
<dbReference type="InterPro" id="IPR000719">
    <property type="entry name" value="Prot_kinase_dom"/>
</dbReference>
<dbReference type="PROSITE" id="PS50011">
    <property type="entry name" value="PROTEIN_KINASE_DOM"/>
    <property type="match status" value="1"/>
</dbReference>
<dbReference type="InterPro" id="IPR008271">
    <property type="entry name" value="Ser/Thr_kinase_AS"/>
</dbReference>
<dbReference type="PANTHER" id="PTHR48011">
    <property type="entry name" value="CCR4-NOT TRANSCRIPTIONAL COMPLEX SUBUNIT CAF120-RELATED"/>
    <property type="match status" value="1"/>
</dbReference>
<comment type="caution">
    <text evidence="2">The sequence shown here is derived from an EMBL/GenBank/DDBJ whole genome shotgun (WGS) entry which is preliminary data.</text>
</comment>
<organism evidence="2 3">
    <name type="scientific">Rhizoctonia solani</name>
    <dbReference type="NCBI Taxonomy" id="456999"/>
    <lineage>
        <taxon>Eukaryota</taxon>
        <taxon>Fungi</taxon>
        <taxon>Dikarya</taxon>
        <taxon>Basidiomycota</taxon>
        <taxon>Agaricomycotina</taxon>
        <taxon>Agaricomycetes</taxon>
        <taxon>Cantharellales</taxon>
        <taxon>Ceratobasidiaceae</taxon>
        <taxon>Rhizoctonia</taxon>
    </lineage>
</organism>
<dbReference type="Proteomes" id="UP000663831">
    <property type="component" value="Unassembled WGS sequence"/>
</dbReference>
<dbReference type="GO" id="GO:0007165">
    <property type="term" value="P:signal transduction"/>
    <property type="evidence" value="ECO:0007669"/>
    <property type="project" value="TreeGrafter"/>
</dbReference>
<gene>
    <name evidence="2" type="ORF">RDB_LOCUS32495</name>
</gene>
<dbReference type="EMBL" id="CAJMWV010000930">
    <property type="protein sequence ID" value="CAE6420831.1"/>
    <property type="molecule type" value="Genomic_DNA"/>
</dbReference>
<proteinExistence type="predicted"/>
<dbReference type="GO" id="GO:0004672">
    <property type="term" value="F:protein kinase activity"/>
    <property type="evidence" value="ECO:0007669"/>
    <property type="project" value="InterPro"/>
</dbReference>
<dbReference type="SUPFAM" id="SSF56112">
    <property type="entry name" value="Protein kinase-like (PK-like)"/>
    <property type="match status" value="1"/>
</dbReference>
<dbReference type="AlphaFoldDB" id="A0A8H2XEK7"/>
<sequence>NLHPRHVLEYRVNSKPNDLEVLKLLRDTAAGVSHIHQQNIVHGDLKDVNVVVEHPGKARICDFGSAYTLGCANCIASPPDAFDSLVTQRYLSPEIRRGGDGRTTQQSDVWALGCILLEESSNWNSTLQEQ</sequence>
<dbReference type="InterPro" id="IPR052751">
    <property type="entry name" value="Plant_MAPKKK"/>
</dbReference>
<name>A0A8H2XEK7_9AGAM</name>
<dbReference type="Gene3D" id="1.10.510.10">
    <property type="entry name" value="Transferase(Phosphotransferase) domain 1"/>
    <property type="match status" value="1"/>
</dbReference>
<feature type="non-terminal residue" evidence="2">
    <location>
        <position position="130"/>
    </location>
</feature>
<dbReference type="InterPro" id="IPR011009">
    <property type="entry name" value="Kinase-like_dom_sf"/>
</dbReference>
<dbReference type="GO" id="GO:0005524">
    <property type="term" value="F:ATP binding"/>
    <property type="evidence" value="ECO:0007669"/>
    <property type="project" value="InterPro"/>
</dbReference>
<dbReference type="PANTHER" id="PTHR48011:SF4">
    <property type="entry name" value="MITOGEN-ACTIVATED PROTEIN KINASE KINASE KINASE 19"/>
    <property type="match status" value="1"/>
</dbReference>
<protein>
    <recommendedName>
        <fullName evidence="1">Protein kinase domain-containing protein</fullName>
    </recommendedName>
</protein>
<reference evidence="2" key="1">
    <citation type="submission" date="2021-01" db="EMBL/GenBank/DDBJ databases">
        <authorList>
            <person name="Kaushik A."/>
        </authorList>
    </citation>
    <scope>NUCLEOTIDE SEQUENCE</scope>
    <source>
        <strain evidence="2">AG3-1AP</strain>
    </source>
</reference>
<accession>A0A8H2XEK7</accession>
<evidence type="ECO:0000313" key="2">
    <source>
        <dbReference type="EMBL" id="CAE6420831.1"/>
    </source>
</evidence>
<dbReference type="Pfam" id="PF00069">
    <property type="entry name" value="Pkinase"/>
    <property type="match status" value="1"/>
</dbReference>